<feature type="domain" description="JmjC" evidence="9">
    <location>
        <begin position="303"/>
        <end position="469"/>
    </location>
</feature>
<dbReference type="SMART" id="SM00545">
    <property type="entry name" value="JmjN"/>
    <property type="match status" value="1"/>
</dbReference>
<evidence type="ECO:0000256" key="6">
    <source>
        <dbReference type="ARBA" id="ARBA00049349"/>
    </source>
</evidence>
<feature type="region of interest" description="Disordered" evidence="7">
    <location>
        <begin position="177"/>
        <end position="241"/>
    </location>
</feature>
<dbReference type="GO" id="GO:0005634">
    <property type="term" value="C:nucleus"/>
    <property type="evidence" value="ECO:0007669"/>
    <property type="project" value="TreeGrafter"/>
</dbReference>
<dbReference type="GO" id="GO:0010468">
    <property type="term" value="P:regulation of gene expression"/>
    <property type="evidence" value="ECO:0007669"/>
    <property type="project" value="TreeGrafter"/>
</dbReference>
<keyword evidence="4" id="KW-0863">Zinc-finger</keyword>
<evidence type="ECO:0000256" key="5">
    <source>
        <dbReference type="ARBA" id="ARBA00022833"/>
    </source>
</evidence>
<dbReference type="GO" id="GO:0051864">
    <property type="term" value="F:histone H3K36 demethylase activity"/>
    <property type="evidence" value="ECO:0007669"/>
    <property type="project" value="TreeGrafter"/>
</dbReference>
<dbReference type="GO" id="GO:0008270">
    <property type="term" value="F:zinc ion binding"/>
    <property type="evidence" value="ECO:0007669"/>
    <property type="project" value="UniProtKB-KW"/>
</dbReference>
<feature type="compositionally biased region" description="Low complexity" evidence="7">
    <location>
        <begin position="949"/>
        <end position="975"/>
    </location>
</feature>
<evidence type="ECO:0000259" key="9">
    <source>
        <dbReference type="PROSITE" id="PS51184"/>
    </source>
</evidence>
<organism evidence="11 12">
    <name type="scientific">Lentinula raphanica</name>
    <dbReference type="NCBI Taxonomy" id="153919"/>
    <lineage>
        <taxon>Eukaryota</taxon>
        <taxon>Fungi</taxon>
        <taxon>Dikarya</taxon>
        <taxon>Basidiomycota</taxon>
        <taxon>Agaricomycotina</taxon>
        <taxon>Agaricomycetes</taxon>
        <taxon>Agaricomycetidae</taxon>
        <taxon>Agaricales</taxon>
        <taxon>Marasmiineae</taxon>
        <taxon>Omphalotaceae</taxon>
        <taxon>Lentinula</taxon>
    </lineage>
</organism>
<dbReference type="SUPFAM" id="SSF51197">
    <property type="entry name" value="Clavaminate synthase-like"/>
    <property type="match status" value="1"/>
</dbReference>
<keyword evidence="5" id="KW-0862">Zinc</keyword>
<evidence type="ECO:0000259" key="10">
    <source>
        <dbReference type="PROSITE" id="PS51805"/>
    </source>
</evidence>
<dbReference type="Pfam" id="PF02375">
    <property type="entry name" value="JmjN"/>
    <property type="match status" value="1"/>
</dbReference>
<dbReference type="GO" id="GO:0140684">
    <property type="term" value="F:histone H3K9me2/H3K9me3 demethylase activity"/>
    <property type="evidence" value="ECO:0007669"/>
    <property type="project" value="UniProtKB-EC"/>
</dbReference>
<evidence type="ECO:0000256" key="7">
    <source>
        <dbReference type="SAM" id="MobiDB-lite"/>
    </source>
</evidence>
<dbReference type="PANTHER" id="PTHR10694">
    <property type="entry name" value="LYSINE-SPECIFIC DEMETHYLASE"/>
    <property type="match status" value="1"/>
</dbReference>
<feature type="region of interest" description="Disordered" evidence="7">
    <location>
        <begin position="1"/>
        <end position="25"/>
    </location>
</feature>
<keyword evidence="12" id="KW-1185">Reference proteome</keyword>
<dbReference type="PROSITE" id="PS51183">
    <property type="entry name" value="JMJN"/>
    <property type="match status" value="1"/>
</dbReference>
<dbReference type="PROSITE" id="PS51184">
    <property type="entry name" value="JMJC"/>
    <property type="match status" value="1"/>
</dbReference>
<name>A0AA38P0K8_9AGAR</name>
<dbReference type="PROSITE" id="PS51805">
    <property type="entry name" value="EPHD"/>
    <property type="match status" value="1"/>
</dbReference>
<gene>
    <name evidence="11" type="ORF">F5878DRAFT_631368</name>
</gene>
<dbReference type="EC" id="1.14.11.66" evidence="2"/>
<comment type="caution">
    <text evidence="11">The sequence shown here is derived from an EMBL/GenBank/DDBJ whole genome shotgun (WGS) entry which is preliminary data.</text>
</comment>
<keyword evidence="3" id="KW-0479">Metal-binding</keyword>
<feature type="domain" description="PHD-type" evidence="10">
    <location>
        <begin position="609"/>
        <end position="745"/>
    </location>
</feature>
<protein>
    <recommendedName>
        <fullName evidence="2">[histone H3]-trimethyl-L-lysine(9) demethylase</fullName>
        <ecNumber evidence="2">1.14.11.66</ecNumber>
    </recommendedName>
</protein>
<feature type="domain" description="JmjN" evidence="8">
    <location>
        <begin position="62"/>
        <end position="103"/>
    </location>
</feature>
<dbReference type="Gene3D" id="2.60.120.650">
    <property type="entry name" value="Cupin"/>
    <property type="match status" value="2"/>
</dbReference>
<dbReference type="CDD" id="cd15571">
    <property type="entry name" value="ePHD"/>
    <property type="match status" value="1"/>
</dbReference>
<feature type="region of interest" description="Disordered" evidence="7">
    <location>
        <begin position="1044"/>
        <end position="1065"/>
    </location>
</feature>
<dbReference type="SMART" id="SM00558">
    <property type="entry name" value="JmjC"/>
    <property type="match status" value="1"/>
</dbReference>
<comment type="similarity">
    <text evidence="1">Belongs to the JHDM3 histone demethylase family.</text>
</comment>
<dbReference type="InterPro" id="IPR003349">
    <property type="entry name" value="JmjN"/>
</dbReference>
<dbReference type="PANTHER" id="PTHR10694:SF7">
    <property type="entry name" value="[HISTONE H3]-TRIMETHYL-L-LYSINE(9) DEMETHYLASE"/>
    <property type="match status" value="1"/>
</dbReference>
<evidence type="ECO:0000256" key="3">
    <source>
        <dbReference type="ARBA" id="ARBA00022723"/>
    </source>
</evidence>
<dbReference type="Pfam" id="PF13771">
    <property type="entry name" value="zf-HC5HC2H"/>
    <property type="match status" value="1"/>
</dbReference>
<feature type="region of interest" description="Disordered" evidence="7">
    <location>
        <begin position="934"/>
        <end position="975"/>
    </location>
</feature>
<evidence type="ECO:0000256" key="4">
    <source>
        <dbReference type="ARBA" id="ARBA00022771"/>
    </source>
</evidence>
<dbReference type="InterPro" id="IPR003347">
    <property type="entry name" value="JmjC_dom"/>
</dbReference>
<dbReference type="Pfam" id="PF02373">
    <property type="entry name" value="JmjC"/>
    <property type="match status" value="1"/>
</dbReference>
<dbReference type="Proteomes" id="UP001163846">
    <property type="component" value="Unassembled WGS sequence"/>
</dbReference>
<sequence>MDYSSPTPSLTPSVGSPPPFIPVQPDHFYRSDDSITFPSSPRSLDGTTWFEPEDDRLASRGIPVFKPTMEEFRDFEAYMNRVECWGKYSGIVKVIPPKEWRDALPSVKEQLSSVQIKTPIEQHMLGQTGLFRQQNMEKRKTMSVREWAEFCNQPDYRAPSVDEVGIHARSAVIAKTRKTRKSKVAAQAADPDQLHIKEEPVDGLSPDHVLHSHSVTPVGDEDIKPSVKKSRRPQSKLTEAERLEKDASFLATFDPESDWLPFNTRREDYTPEFCARLERHYWRNLGIGKAPWYGADTQGSLFTDDTKEWNVAHLESELSRLLPTSDRGLPGVNTPYLYWGMWRATFAWHVEDMDLFSINYIHFGAPKFWYAIPQGRAGALEQTMRSYFPKDTSQCPEFLRHKSFLASPTLLAKSACKPNTVVQHAGEFIITYPRGYHAGFNVGFNCAESVNFALKSWIELGKVAKVCRCVSDSVVIDVDQLIADRAREMGLDTEMDMDMDGNVYPAESSSLQSKPSSKRIPHKPTNSTSTLASEEETHLPVLPLGKTKRKASSYVDHTPIAKKQRKHKLPTITLPASSPSKSLPKISIKLRLGPKPVVDVFPCCLCVSTSSEGLLPVHDPPLGRKEALEACANPDTWMAHEQCADIVPETWVDEVEDVPGEKRRMVFGVGNIVKDRWNLKCSACTKTRPKVHGAPIQCTKGKCLKAFHVSCAREGSDTNIILHVLREVEKEVILTEANGTNSNHVPSLSQATGPVAESSTCDGITPVAESQRLNVLKVIHKLEVQVLCAQHNPAVAAARKISKQDKIKTELLALPSMARIKLRVSAGVVEVSLVRVIEESGSVEVLWDRGSKREFKWSSVVFGKTDGPVLQKPSQPATDLSAASKSTIPNPYPVLLTARPEASVPFASSSTSASYSTSQSSFTTYTPYSAGTYPPQPQFFHTPHSTQNTETSCINSTSEISSSTSSSSFPTQSQHSGSSIAWQQLYQQAGYQAQYQPPSVHVAPPSLTQSAHSLALSQASSSQACSSYPTPVLKPIPTLPFNADKNSVLPMQPSAHPSPITTPSYQSNRTPIQTNAPSLPSPIVQNYTLRLLPQSSVASTSVAPQQQDVPKALDAGAVFDFDALKALRPEQLTQLLRDNAQLRDIFESALSQS</sequence>
<dbReference type="EMBL" id="MU806585">
    <property type="protein sequence ID" value="KAJ3834080.1"/>
    <property type="molecule type" value="Genomic_DNA"/>
</dbReference>
<evidence type="ECO:0000313" key="12">
    <source>
        <dbReference type="Proteomes" id="UP001163846"/>
    </source>
</evidence>
<evidence type="ECO:0000256" key="2">
    <source>
        <dbReference type="ARBA" id="ARBA00012900"/>
    </source>
</evidence>
<comment type="catalytic activity">
    <reaction evidence="6">
        <text>N(6),N(6),N(6)-trimethyl-L-lysyl(9)-[histone H3] + 2 2-oxoglutarate + 2 O2 = N(6)-methyl-L-lysyl(9)-[histone H3] + 2 formaldehyde + 2 succinate + 2 CO2</text>
        <dbReference type="Rhea" id="RHEA:60200"/>
        <dbReference type="Rhea" id="RHEA-COMP:15538"/>
        <dbReference type="Rhea" id="RHEA-COMP:15542"/>
        <dbReference type="ChEBI" id="CHEBI:15379"/>
        <dbReference type="ChEBI" id="CHEBI:16526"/>
        <dbReference type="ChEBI" id="CHEBI:16810"/>
        <dbReference type="ChEBI" id="CHEBI:16842"/>
        <dbReference type="ChEBI" id="CHEBI:30031"/>
        <dbReference type="ChEBI" id="CHEBI:61929"/>
        <dbReference type="ChEBI" id="CHEBI:61961"/>
        <dbReference type="EC" id="1.14.11.66"/>
    </reaction>
</comment>
<dbReference type="InterPro" id="IPR013083">
    <property type="entry name" value="Znf_RING/FYVE/PHD"/>
</dbReference>
<evidence type="ECO:0000313" key="11">
    <source>
        <dbReference type="EMBL" id="KAJ3834080.1"/>
    </source>
</evidence>
<reference evidence="11" key="1">
    <citation type="submission" date="2022-08" db="EMBL/GenBank/DDBJ databases">
        <authorList>
            <consortium name="DOE Joint Genome Institute"/>
            <person name="Min B."/>
            <person name="Riley R."/>
            <person name="Sierra-Patev S."/>
            <person name="Naranjo-Ortiz M."/>
            <person name="Looney B."/>
            <person name="Konkel Z."/>
            <person name="Slot J.C."/>
            <person name="Sakamoto Y."/>
            <person name="Steenwyk J.L."/>
            <person name="Rokas A."/>
            <person name="Carro J."/>
            <person name="Camarero S."/>
            <person name="Ferreira P."/>
            <person name="Molpeceres G."/>
            <person name="Ruiz-Duenas F.J."/>
            <person name="Serrano A."/>
            <person name="Henrissat B."/>
            <person name="Drula E."/>
            <person name="Hughes K.W."/>
            <person name="Mata J.L."/>
            <person name="Ishikawa N.K."/>
            <person name="Vargas-Isla R."/>
            <person name="Ushijima S."/>
            <person name="Smith C.A."/>
            <person name="Ahrendt S."/>
            <person name="Andreopoulos W."/>
            <person name="He G."/>
            <person name="Labutti K."/>
            <person name="Lipzen A."/>
            <person name="Ng V."/>
            <person name="Sandor L."/>
            <person name="Barry K."/>
            <person name="Martinez A.T."/>
            <person name="Xiao Y."/>
            <person name="Gibbons J.G."/>
            <person name="Terashima K."/>
            <person name="Hibbett D.S."/>
            <person name="Grigoriev I.V."/>
        </authorList>
    </citation>
    <scope>NUCLEOTIDE SEQUENCE</scope>
    <source>
        <strain evidence="11">TFB9207</strain>
    </source>
</reference>
<dbReference type="Gene3D" id="3.30.40.10">
    <property type="entry name" value="Zinc/RING finger domain, C3HC4 (zinc finger)"/>
    <property type="match status" value="1"/>
</dbReference>
<dbReference type="GO" id="GO:0000785">
    <property type="term" value="C:chromatin"/>
    <property type="evidence" value="ECO:0007669"/>
    <property type="project" value="TreeGrafter"/>
</dbReference>
<feature type="region of interest" description="Disordered" evidence="7">
    <location>
        <begin position="502"/>
        <end position="538"/>
    </location>
</feature>
<evidence type="ECO:0000256" key="1">
    <source>
        <dbReference type="ARBA" id="ARBA00009711"/>
    </source>
</evidence>
<evidence type="ECO:0000259" key="8">
    <source>
        <dbReference type="PROSITE" id="PS51183"/>
    </source>
</evidence>
<accession>A0AA38P0K8</accession>
<dbReference type="AlphaFoldDB" id="A0AA38P0K8"/>
<feature type="compositionally biased region" description="Polar residues" evidence="7">
    <location>
        <begin position="1"/>
        <end position="14"/>
    </location>
</feature>
<proteinExistence type="inferred from homology"/>
<dbReference type="InterPro" id="IPR034732">
    <property type="entry name" value="EPHD"/>
</dbReference>